<comment type="caution">
    <text evidence="4">The sequence shown here is derived from an EMBL/GenBank/DDBJ whole genome shotgun (WGS) entry which is preliminary data.</text>
</comment>
<evidence type="ECO:0000256" key="1">
    <source>
        <dbReference type="ARBA" id="ARBA00009414"/>
    </source>
</evidence>
<dbReference type="InterPro" id="IPR037848">
    <property type="entry name" value="GEM-like"/>
</dbReference>
<feature type="region of interest" description="Disordered" evidence="2">
    <location>
        <begin position="1"/>
        <end position="153"/>
    </location>
</feature>
<dbReference type="InterPro" id="IPR004182">
    <property type="entry name" value="GRAM"/>
</dbReference>
<reference evidence="4" key="1">
    <citation type="submission" date="2020-06" db="EMBL/GenBank/DDBJ databases">
        <title>WGS assembly of Ceratodon purpureus strain R40.</title>
        <authorList>
            <person name="Carey S.B."/>
            <person name="Jenkins J."/>
            <person name="Shu S."/>
            <person name="Lovell J.T."/>
            <person name="Sreedasyam A."/>
            <person name="Maumus F."/>
            <person name="Tiley G.P."/>
            <person name="Fernandez-Pozo N."/>
            <person name="Barry K."/>
            <person name="Chen C."/>
            <person name="Wang M."/>
            <person name="Lipzen A."/>
            <person name="Daum C."/>
            <person name="Saski C.A."/>
            <person name="Payton A.C."/>
            <person name="Mcbreen J.C."/>
            <person name="Conrad R.E."/>
            <person name="Kollar L.M."/>
            <person name="Olsson S."/>
            <person name="Huttunen S."/>
            <person name="Landis J.B."/>
            <person name="Wickett N.J."/>
            <person name="Johnson M.G."/>
            <person name="Rensing S.A."/>
            <person name="Grimwood J."/>
            <person name="Schmutz J."/>
            <person name="Mcdaniel S.F."/>
        </authorList>
    </citation>
    <scope>NUCLEOTIDE SEQUENCE</scope>
    <source>
        <strain evidence="4">R40</strain>
    </source>
</reference>
<dbReference type="Gene3D" id="2.30.29.30">
    <property type="entry name" value="Pleckstrin-homology domain (PH domain)/Phosphotyrosine-binding domain (PTB)"/>
    <property type="match status" value="1"/>
</dbReference>
<gene>
    <name evidence="4" type="ORF">KC19_8G037800</name>
</gene>
<dbReference type="PANTHER" id="PTHR31969">
    <property type="entry name" value="GEM-LIKE PROTEIN 2"/>
    <property type="match status" value="1"/>
</dbReference>
<sequence>MSYGYPNQGPPPSYNSTFDDGEPLFTSPPEERYPSMKHTPYQHSTSIFGAPPMGEPSEPSAHPDNKTAATQTAGPSSVTGGPSAGGYNRQSTFENPTASWSGGAHDASPGAAHYASTPSAYQQQTASQPGVAGTVPAGVQPGSPYVQTQSVPATGTSPLNSIVENFNKYMGKAEVLAGNIWSHMKTNPSVLDAAQGRMSQGFKLVQEGGFEGLYKSSFGFANGEQLRKTYACYLSTSTGPVAGTLYISNLKFAFCSDRPLAYQSAPGQQAWSYYKVSQLAQTDTCFCSNLFT</sequence>
<dbReference type="EMBL" id="CM026429">
    <property type="protein sequence ID" value="KAG0563521.1"/>
    <property type="molecule type" value="Genomic_DNA"/>
</dbReference>
<evidence type="ECO:0000313" key="5">
    <source>
        <dbReference type="Proteomes" id="UP000822688"/>
    </source>
</evidence>
<protein>
    <recommendedName>
        <fullName evidence="3">GRAM domain-containing protein</fullName>
    </recommendedName>
</protein>
<organism evidence="4 5">
    <name type="scientific">Ceratodon purpureus</name>
    <name type="common">Fire moss</name>
    <name type="synonym">Dicranum purpureum</name>
    <dbReference type="NCBI Taxonomy" id="3225"/>
    <lineage>
        <taxon>Eukaryota</taxon>
        <taxon>Viridiplantae</taxon>
        <taxon>Streptophyta</taxon>
        <taxon>Embryophyta</taxon>
        <taxon>Bryophyta</taxon>
        <taxon>Bryophytina</taxon>
        <taxon>Bryopsida</taxon>
        <taxon>Dicranidae</taxon>
        <taxon>Pseudoditrichales</taxon>
        <taxon>Ditrichaceae</taxon>
        <taxon>Ceratodon</taxon>
    </lineage>
</organism>
<feature type="compositionally biased region" description="Polar residues" evidence="2">
    <location>
        <begin position="88"/>
        <end position="100"/>
    </location>
</feature>
<dbReference type="InterPro" id="IPR011993">
    <property type="entry name" value="PH-like_dom_sf"/>
</dbReference>
<feature type="domain" description="GRAM" evidence="3">
    <location>
        <begin position="212"/>
        <end position="277"/>
    </location>
</feature>
<feature type="compositionally biased region" description="Polar residues" evidence="2">
    <location>
        <begin position="116"/>
        <end position="128"/>
    </location>
</feature>
<dbReference type="Pfam" id="PF02893">
    <property type="entry name" value="GRAM"/>
    <property type="match status" value="1"/>
</dbReference>
<name>A0A8T0GV00_CERPU</name>
<evidence type="ECO:0000256" key="2">
    <source>
        <dbReference type="SAM" id="MobiDB-lite"/>
    </source>
</evidence>
<dbReference type="SMART" id="SM00568">
    <property type="entry name" value="GRAM"/>
    <property type="match status" value="1"/>
</dbReference>
<evidence type="ECO:0000313" key="4">
    <source>
        <dbReference type="EMBL" id="KAG0563516.1"/>
    </source>
</evidence>
<dbReference type="AlphaFoldDB" id="A0A8T0GV00"/>
<accession>A0A8T0GV00</accession>
<feature type="compositionally biased region" description="Polar residues" evidence="2">
    <location>
        <begin position="67"/>
        <end position="80"/>
    </location>
</feature>
<keyword evidence="5" id="KW-1185">Reference proteome</keyword>
<proteinExistence type="inferred from homology"/>
<dbReference type="EMBL" id="CM026429">
    <property type="protein sequence ID" value="KAG0563516.1"/>
    <property type="molecule type" value="Genomic_DNA"/>
</dbReference>
<dbReference type="Proteomes" id="UP000822688">
    <property type="component" value="Chromosome 8"/>
</dbReference>
<evidence type="ECO:0000259" key="3">
    <source>
        <dbReference type="SMART" id="SM00568"/>
    </source>
</evidence>
<comment type="similarity">
    <text evidence="1">Belongs to the GEM family.</text>
</comment>